<organism evidence="1 2">
    <name type="scientific">Oryzias melastigma</name>
    <name type="common">Marine medaka</name>
    <dbReference type="NCBI Taxonomy" id="30732"/>
    <lineage>
        <taxon>Eukaryota</taxon>
        <taxon>Metazoa</taxon>
        <taxon>Chordata</taxon>
        <taxon>Craniata</taxon>
        <taxon>Vertebrata</taxon>
        <taxon>Euteleostomi</taxon>
        <taxon>Actinopterygii</taxon>
        <taxon>Neopterygii</taxon>
        <taxon>Teleostei</taxon>
        <taxon>Neoteleostei</taxon>
        <taxon>Acanthomorphata</taxon>
        <taxon>Ovalentaria</taxon>
        <taxon>Atherinomorphae</taxon>
        <taxon>Beloniformes</taxon>
        <taxon>Adrianichthyidae</taxon>
        <taxon>Oryziinae</taxon>
        <taxon>Oryzias</taxon>
    </lineage>
</organism>
<comment type="caution">
    <text evidence="1">The sequence shown here is derived from an EMBL/GenBank/DDBJ whole genome shotgun (WGS) entry which is preliminary data.</text>
</comment>
<evidence type="ECO:0000313" key="1">
    <source>
        <dbReference type="EMBL" id="KAF6715795.1"/>
    </source>
</evidence>
<name>A0A834BQY4_ORYME</name>
<dbReference type="Proteomes" id="UP000646548">
    <property type="component" value="Unassembled WGS sequence"/>
</dbReference>
<reference evidence="1" key="1">
    <citation type="journal article" name="BMC Genomics">
        <title>Long-read sequencing and de novo genome assembly of marine medaka (Oryzias melastigma).</title>
        <authorList>
            <person name="Liang P."/>
            <person name="Saqib H.S.A."/>
            <person name="Ni X."/>
            <person name="Shen Y."/>
        </authorList>
    </citation>
    <scope>NUCLEOTIDE SEQUENCE</scope>
    <source>
        <strain evidence="1">Bigg-433</strain>
    </source>
</reference>
<dbReference type="AlphaFoldDB" id="A0A834BQY4"/>
<protein>
    <submittedName>
        <fullName evidence="1">Uncharacterized protein</fullName>
    </submittedName>
</protein>
<accession>A0A834BQY4</accession>
<evidence type="ECO:0000313" key="2">
    <source>
        <dbReference type="Proteomes" id="UP000646548"/>
    </source>
</evidence>
<proteinExistence type="predicted"/>
<dbReference type="EMBL" id="WKFB01001027">
    <property type="protein sequence ID" value="KAF6715795.1"/>
    <property type="molecule type" value="Genomic_DNA"/>
</dbReference>
<sequence>MLHICYPNLLKAGIHIVFSEIKKETLLFSLNISRKVRNKSKKSLFFKHICGCRQQAESSYHISFSYHIITGCCCCIEYYLWKTLGKTRCQGLLLGSSFRPVCMLI</sequence>
<gene>
    <name evidence="1" type="ORF">FQA47_007194</name>
</gene>